<dbReference type="AlphaFoldDB" id="A0A1I8FKX7"/>
<keyword evidence="2" id="KW-0472">Membrane</keyword>
<evidence type="ECO:0000313" key="4">
    <source>
        <dbReference type="WBParaSite" id="maker-unitig_39055-snap-gene-0.2-mRNA-1"/>
    </source>
</evidence>
<evidence type="ECO:0000256" key="2">
    <source>
        <dbReference type="SAM" id="Phobius"/>
    </source>
</evidence>
<reference evidence="4" key="1">
    <citation type="submission" date="2016-11" db="UniProtKB">
        <authorList>
            <consortium name="WormBaseParasite"/>
        </authorList>
    </citation>
    <scope>IDENTIFICATION</scope>
</reference>
<dbReference type="GO" id="GO:0016020">
    <property type="term" value="C:membrane"/>
    <property type="evidence" value="ECO:0007669"/>
    <property type="project" value="InterPro"/>
</dbReference>
<evidence type="ECO:0000256" key="1">
    <source>
        <dbReference type="SAM" id="MobiDB-lite"/>
    </source>
</evidence>
<protein>
    <submittedName>
        <fullName evidence="4">DUF3336 domain-containing protein</fullName>
    </submittedName>
</protein>
<feature type="transmembrane region" description="Helical" evidence="2">
    <location>
        <begin position="6"/>
        <end position="24"/>
    </location>
</feature>
<dbReference type="Proteomes" id="UP000095280">
    <property type="component" value="Unplaced"/>
</dbReference>
<accession>A0A1I8FKX7</accession>
<dbReference type="PANTHER" id="PTHR23352:SF2">
    <property type="entry name" value="NEURAL PROLIFERATION DIFFERENTIATION AND CONTROL PROTEIN 1"/>
    <property type="match status" value="1"/>
</dbReference>
<keyword evidence="2" id="KW-0812">Transmembrane</keyword>
<dbReference type="PANTHER" id="PTHR23352">
    <property type="entry name" value="NEURAL PROLIFERATION DIFFERENTIATION AND CONTROL PROTEIN-1 NPDC-1 PROTEIN"/>
    <property type="match status" value="1"/>
</dbReference>
<dbReference type="Pfam" id="PF06809">
    <property type="entry name" value="NPDC1"/>
    <property type="match status" value="1"/>
</dbReference>
<proteinExistence type="predicted"/>
<keyword evidence="3" id="KW-1185">Reference proteome</keyword>
<feature type="region of interest" description="Disordered" evidence="1">
    <location>
        <begin position="275"/>
        <end position="332"/>
    </location>
</feature>
<name>A0A1I8FKX7_9PLAT</name>
<dbReference type="WBParaSite" id="maker-unitig_39055-snap-gene-0.2-mRNA-1">
    <property type="protein sequence ID" value="maker-unitig_39055-snap-gene-0.2-mRNA-1"/>
    <property type="gene ID" value="maker-unitig_39055-snap-gene-0.2"/>
</dbReference>
<organism evidence="3 4">
    <name type="scientific">Macrostomum lignano</name>
    <dbReference type="NCBI Taxonomy" id="282301"/>
    <lineage>
        <taxon>Eukaryota</taxon>
        <taxon>Metazoa</taxon>
        <taxon>Spiralia</taxon>
        <taxon>Lophotrochozoa</taxon>
        <taxon>Platyhelminthes</taxon>
        <taxon>Rhabditophora</taxon>
        <taxon>Macrostomorpha</taxon>
        <taxon>Macrostomida</taxon>
        <taxon>Macrostomidae</taxon>
        <taxon>Macrostomum</taxon>
    </lineage>
</organism>
<evidence type="ECO:0000313" key="3">
    <source>
        <dbReference type="Proteomes" id="UP000095280"/>
    </source>
</evidence>
<dbReference type="InterPro" id="IPR009635">
    <property type="entry name" value="NPDC1"/>
</dbReference>
<keyword evidence="2" id="KW-1133">Transmembrane helix</keyword>
<sequence>IVGAASGLGILLIIFFAVCVYIIHTSSGRQAAEKTLHQSDYAAQTSGSAGDGKLALSAQMYHYQHQKQQMLAMERQVGTCLSNSDLQRDMSDDDSDLENDEARLHSVRVPRAGHDEDVEAAASAVQRLIDLGGLRLAWCEWQQSRQAAINRMGLGVLKHVVSAGDQTLQGASRCLNRVSPVREAFVQEVSDMLGSPVALMQIVVDTSQLSSGAVDRPLGLAPAANFGTCRTLQETQSTARCIPASRGGHGAGHASAQGGPAATLHIHVVANQGQAGCAQRVPKKRERRASPQTQTQDPQLIDSMRRIPLGSAANAGGAKRRPESLAGWDAFK</sequence>